<organism evidence="1 2">
    <name type="scientific">Macleaya cordata</name>
    <name type="common">Five-seeded plume-poppy</name>
    <name type="synonym">Bocconia cordata</name>
    <dbReference type="NCBI Taxonomy" id="56857"/>
    <lineage>
        <taxon>Eukaryota</taxon>
        <taxon>Viridiplantae</taxon>
        <taxon>Streptophyta</taxon>
        <taxon>Embryophyta</taxon>
        <taxon>Tracheophyta</taxon>
        <taxon>Spermatophyta</taxon>
        <taxon>Magnoliopsida</taxon>
        <taxon>Ranunculales</taxon>
        <taxon>Papaveraceae</taxon>
        <taxon>Papaveroideae</taxon>
        <taxon>Macleaya</taxon>
    </lineage>
</organism>
<protein>
    <submittedName>
        <fullName evidence="1">Uncharacterized protein</fullName>
    </submittedName>
</protein>
<name>A0A200PQ51_MACCD</name>
<dbReference type="PANTHER" id="PTHR33544">
    <property type="entry name" value="DUF4005 DOMAIN-CONTAINING PROTEIN-RELATED"/>
    <property type="match status" value="1"/>
</dbReference>
<gene>
    <name evidence="1" type="ORF">BVC80_1183g33</name>
</gene>
<dbReference type="InParanoid" id="A0A200PQ51"/>
<evidence type="ECO:0000313" key="1">
    <source>
        <dbReference type="EMBL" id="OVA00344.1"/>
    </source>
</evidence>
<accession>A0A200PQ51</accession>
<dbReference type="Proteomes" id="UP000195402">
    <property type="component" value="Unassembled WGS sequence"/>
</dbReference>
<dbReference type="OrthoDB" id="738796at2759"/>
<dbReference type="AlphaFoldDB" id="A0A200PQ51"/>
<comment type="caution">
    <text evidence="1">The sequence shown here is derived from an EMBL/GenBank/DDBJ whole genome shotgun (WGS) entry which is preliminary data.</text>
</comment>
<reference evidence="1 2" key="1">
    <citation type="journal article" date="2017" name="Mol. Plant">
        <title>The Genome of Medicinal Plant Macleaya cordata Provides New Insights into Benzylisoquinoline Alkaloids Metabolism.</title>
        <authorList>
            <person name="Liu X."/>
            <person name="Liu Y."/>
            <person name="Huang P."/>
            <person name="Ma Y."/>
            <person name="Qing Z."/>
            <person name="Tang Q."/>
            <person name="Cao H."/>
            <person name="Cheng P."/>
            <person name="Zheng Y."/>
            <person name="Yuan Z."/>
            <person name="Zhou Y."/>
            <person name="Liu J."/>
            <person name="Tang Z."/>
            <person name="Zhuo Y."/>
            <person name="Zhang Y."/>
            <person name="Yu L."/>
            <person name="Huang J."/>
            <person name="Yang P."/>
            <person name="Peng Q."/>
            <person name="Zhang J."/>
            <person name="Jiang W."/>
            <person name="Zhang Z."/>
            <person name="Lin K."/>
            <person name="Ro D.K."/>
            <person name="Chen X."/>
            <person name="Xiong X."/>
            <person name="Shang Y."/>
            <person name="Huang S."/>
            <person name="Zeng J."/>
        </authorList>
    </citation>
    <scope>NUCLEOTIDE SEQUENCE [LARGE SCALE GENOMIC DNA]</scope>
    <source>
        <strain evidence="2">cv. BLH2017</strain>
        <tissue evidence="1">Root</tissue>
    </source>
</reference>
<dbReference type="EMBL" id="MVGT01004338">
    <property type="protein sequence ID" value="OVA00344.1"/>
    <property type="molecule type" value="Genomic_DNA"/>
</dbReference>
<sequence>MFSGWPLGLENMNIRLGVVDSLQAVGEQYSSRVRSASFSSFTSSELNTESTRSFFQDHSVSLGRLIGMKPKQGGDFYLKDSIHFEEYQQVSTQKASSNAIKRHEIAMSRGICIPLFLNVLVKINPSRNCSRG</sequence>
<dbReference type="OMA" id="IMAMKLR"/>
<evidence type="ECO:0000313" key="2">
    <source>
        <dbReference type="Proteomes" id="UP000195402"/>
    </source>
</evidence>
<keyword evidence="2" id="KW-1185">Reference proteome</keyword>
<proteinExistence type="predicted"/>
<dbReference type="PANTHER" id="PTHR33544:SF14">
    <property type="entry name" value="PROTEIN, PUTATIVE-RELATED"/>
    <property type="match status" value="1"/>
</dbReference>
<dbReference type="InterPro" id="IPR040344">
    <property type="entry name" value="At3g17950-like"/>
</dbReference>